<evidence type="ECO:0000313" key="4">
    <source>
        <dbReference type="Proteomes" id="UP001164746"/>
    </source>
</evidence>
<evidence type="ECO:0000259" key="2">
    <source>
        <dbReference type="Pfam" id="PF26187"/>
    </source>
</evidence>
<dbReference type="PANTHER" id="PTHR31043:SF3">
    <property type="entry name" value="NEPHROCYSTIN-4"/>
    <property type="match status" value="1"/>
</dbReference>
<dbReference type="Proteomes" id="UP001164746">
    <property type="component" value="Chromosome 9"/>
</dbReference>
<feature type="domain" description="NPHP4 Ig-like" evidence="2">
    <location>
        <begin position="113"/>
        <end position="207"/>
    </location>
</feature>
<dbReference type="PANTHER" id="PTHR31043">
    <property type="entry name" value="NEPHROCYSTIN-4"/>
    <property type="match status" value="1"/>
</dbReference>
<organism evidence="3 4">
    <name type="scientific">Mya arenaria</name>
    <name type="common">Soft-shell clam</name>
    <dbReference type="NCBI Taxonomy" id="6604"/>
    <lineage>
        <taxon>Eukaryota</taxon>
        <taxon>Metazoa</taxon>
        <taxon>Spiralia</taxon>
        <taxon>Lophotrochozoa</taxon>
        <taxon>Mollusca</taxon>
        <taxon>Bivalvia</taxon>
        <taxon>Autobranchia</taxon>
        <taxon>Heteroconchia</taxon>
        <taxon>Euheterodonta</taxon>
        <taxon>Imparidentia</taxon>
        <taxon>Neoheterodontei</taxon>
        <taxon>Myida</taxon>
        <taxon>Myoidea</taxon>
        <taxon>Myidae</taxon>
        <taxon>Mya</taxon>
    </lineage>
</organism>
<dbReference type="InterPro" id="IPR058686">
    <property type="entry name" value="Ig_NPHP4_3rd"/>
</dbReference>
<dbReference type="EMBL" id="CP111020">
    <property type="protein sequence ID" value="WAR15229.1"/>
    <property type="molecule type" value="Genomic_DNA"/>
</dbReference>
<keyword evidence="4" id="KW-1185">Reference proteome</keyword>
<proteinExistence type="predicted"/>
<name>A0ABY7F373_MYAAR</name>
<gene>
    <name evidence="3" type="ORF">MAR_005334</name>
</gene>
<dbReference type="Pfam" id="PF26015">
    <property type="entry name" value="Ig_NPH4_3rd"/>
    <property type="match status" value="1"/>
</dbReference>
<dbReference type="InterPro" id="IPR029775">
    <property type="entry name" value="NPHP4"/>
</dbReference>
<evidence type="ECO:0000259" key="1">
    <source>
        <dbReference type="Pfam" id="PF26015"/>
    </source>
</evidence>
<accession>A0ABY7F373</accession>
<protein>
    <submittedName>
        <fullName evidence="3">NPHP4-like protein</fullName>
    </submittedName>
</protein>
<sequence>MARPVQIWQFYVHALQRVDVSAVEGQTSRFSLLLRGTQASRLVQCYSSHPGEMTLYPSEQFMLAAGAVHELNVALRPMLEGTKFFYLNVVDVEFHQLVRTWLICVSSRAPMISRAFELVLPVGGGKGCSKKITYTNPYPHKKTFVLHSNRDDLLQFKDGSLDIEGGGTVTIGLRFTPVTKAGQAEILVFINDEDDKNEETFKIAAMCCNVVQFESYGFCARDILY</sequence>
<reference evidence="3" key="1">
    <citation type="submission" date="2022-11" db="EMBL/GenBank/DDBJ databases">
        <title>Centuries of genome instability and evolution in soft-shell clam transmissible cancer (bioRxiv).</title>
        <authorList>
            <person name="Hart S.F.M."/>
            <person name="Yonemitsu M.A."/>
            <person name="Giersch R.M."/>
            <person name="Beal B.F."/>
            <person name="Arriagada G."/>
            <person name="Davis B.W."/>
            <person name="Ostrander E.A."/>
            <person name="Goff S.P."/>
            <person name="Metzger M.J."/>
        </authorList>
    </citation>
    <scope>NUCLEOTIDE SEQUENCE</scope>
    <source>
        <strain evidence="3">MELC-2E11</strain>
        <tissue evidence="3">Siphon/mantle</tissue>
    </source>
</reference>
<dbReference type="Pfam" id="PF26187">
    <property type="entry name" value="Ig_NPHP4_4th"/>
    <property type="match status" value="1"/>
</dbReference>
<dbReference type="InterPro" id="IPR058685">
    <property type="entry name" value="Ig_NPHP4_4th"/>
</dbReference>
<feature type="domain" description="NPHP4 Ig-like" evidence="1">
    <location>
        <begin position="25"/>
        <end position="107"/>
    </location>
</feature>
<evidence type="ECO:0000313" key="3">
    <source>
        <dbReference type="EMBL" id="WAR15229.1"/>
    </source>
</evidence>